<proteinExistence type="predicted"/>
<accession>A0A7X0D693</accession>
<sequence>MSTSSLIGFTDVIHGLGHRNRGVTNRCPPYSLTRPAVSERGISMANNPRYGSGIAQPLVGNPRFTPPWLGSSHRAVTAFVRV</sequence>
<protein>
    <submittedName>
        <fullName evidence="1">Uncharacterized protein</fullName>
    </submittedName>
</protein>
<comment type="caution">
    <text evidence="1">The sequence shown here is derived from an EMBL/GenBank/DDBJ whole genome shotgun (WGS) entry which is preliminary data.</text>
</comment>
<name>A0A7X0D693_9ACTN</name>
<gene>
    <name evidence="1" type="ORF">HNR23_003090</name>
</gene>
<evidence type="ECO:0000313" key="2">
    <source>
        <dbReference type="Proteomes" id="UP000546642"/>
    </source>
</evidence>
<dbReference type="EMBL" id="JACHDS010000001">
    <property type="protein sequence ID" value="MBB6173030.1"/>
    <property type="molecule type" value="Genomic_DNA"/>
</dbReference>
<dbReference type="Proteomes" id="UP000546642">
    <property type="component" value="Unassembled WGS sequence"/>
</dbReference>
<reference evidence="1 2" key="1">
    <citation type="submission" date="2020-08" db="EMBL/GenBank/DDBJ databases">
        <title>Sequencing the genomes of 1000 actinobacteria strains.</title>
        <authorList>
            <person name="Klenk H.-P."/>
        </authorList>
    </citation>
    <scope>NUCLEOTIDE SEQUENCE [LARGE SCALE GENOMIC DNA]</scope>
    <source>
        <strain evidence="1 2">DSM 46659</strain>
    </source>
</reference>
<evidence type="ECO:0000313" key="1">
    <source>
        <dbReference type="EMBL" id="MBB6173030.1"/>
    </source>
</evidence>
<keyword evidence="2" id="KW-1185">Reference proteome</keyword>
<organism evidence="1 2">
    <name type="scientific">Nocardiopsis mwathae</name>
    <dbReference type="NCBI Taxonomy" id="1472723"/>
    <lineage>
        <taxon>Bacteria</taxon>
        <taxon>Bacillati</taxon>
        <taxon>Actinomycetota</taxon>
        <taxon>Actinomycetes</taxon>
        <taxon>Streptosporangiales</taxon>
        <taxon>Nocardiopsidaceae</taxon>
        <taxon>Nocardiopsis</taxon>
    </lineage>
</organism>
<dbReference type="AlphaFoldDB" id="A0A7X0D693"/>